<dbReference type="GO" id="GO:0006261">
    <property type="term" value="P:DNA-templated DNA replication"/>
    <property type="evidence" value="ECO:0007669"/>
    <property type="project" value="InterPro"/>
</dbReference>
<dbReference type="Gene3D" id="3.30.420.10">
    <property type="entry name" value="Ribonuclease H-like superfamily/Ribonuclease H"/>
    <property type="match status" value="1"/>
</dbReference>
<comment type="caution">
    <text evidence="8">The sequence shown here is derived from an EMBL/GenBank/DDBJ whole genome shotgun (WGS) entry which is preliminary data.</text>
</comment>
<evidence type="ECO:0000256" key="6">
    <source>
        <dbReference type="SAM" id="MobiDB-lite"/>
    </source>
</evidence>
<keyword evidence="3" id="KW-0548">Nucleotidyltransferase</keyword>
<dbReference type="GO" id="GO:0003887">
    <property type="term" value="F:DNA-directed DNA polymerase activity"/>
    <property type="evidence" value="ECO:0007669"/>
    <property type="project" value="UniProtKB-KW"/>
</dbReference>
<feature type="region of interest" description="Disordered" evidence="6">
    <location>
        <begin position="79"/>
        <end position="208"/>
    </location>
</feature>
<dbReference type="PROSITE" id="PS00447">
    <property type="entry name" value="DNA_POLYMERASE_A"/>
    <property type="match status" value="1"/>
</dbReference>
<dbReference type="InterPro" id="IPR002298">
    <property type="entry name" value="DNA_polymerase_A"/>
</dbReference>
<proteinExistence type="predicted"/>
<keyword evidence="4" id="KW-0239">DNA-directed DNA polymerase</keyword>
<name>A0A9W7FQH7_9STRA</name>
<sequence>MAPHTNFIALRCHPPSPRSLLSDASSLSSRVTLIQSLSVSQSTTQSQDTSSDGGCLEVFSGSPVVLGGRSNFETLRENEAKANHAQQAPRKPRPPPGIFNRIGDESLAEHAVRSTPSMPSLPVPPPPPPPPPSRPRPLNPYLSKTPSQIPTTTHLPPPPPPSGEENFSSPSHLRKKKKPLTKRKATKTKSTKLKASKQASLPSALAHGGDLEESDFENISEHMLNASSSSSSLNLFLSSALSSALVGFTFVFKDSYLSSPFDGVGRKYCTPKGQGAQGMKEDECDRWNCTCEGKIRRNVVDLEPFGALFLVEYQGKPQTFLLPLSDTLPFNNSAPLSSRWSALHKILSAPPLTPKSPRIVTYNLVPQILPYLSRGFRVEGVLGNFFDLQVASYMLCPGKREEREYEFEEIWEKFASSGPAGGARFTPTVLDPTMPLPLTILCKYKDHLRRALILHSITRTALQSAAVADSFYQIESPLTALLAELEFNGVGFLPDKLLSIRENLDKECEKIARQVQTFSGDEAFNIRSPQQVSALLFDKLKLKQPRHNPYSAKRMKTEQISTSNEVLTTLKAAHPACAFVLEYRKLQKLRSTYILPLCKFAIPPKISAYFAPADPATAQAPHRIYPHWVQVGTRTGRLSCRKPNLQNIPSSSTFGGVHPRDSFVASPGFTLFSCDYSQNEVRILAHMSMDPVLLSLFNDQHSNSTDVYKRISMMITGQSDSSKVKPNERAIAKQITLAIVYGMGVAQVAKKLEVDSATAGSFFKSFFQRFPTIKLWIEGVKRQAKLDGYVRTITGRRRILENINSKNTQNRAQAERQAVNSIIQGSAADIMKLGMLKTAKFLKIWRDKKGPLRTPLMLLQIHDELLFETPCSAESVKLLSTVITRCCGVDVKRELKLSVDLILHMKVGRSWGAAMRDAIV</sequence>
<reference evidence="9" key="1">
    <citation type="journal article" date="2023" name="Commun. Biol.">
        <title>Genome analysis of Parmales, the sister group of diatoms, reveals the evolutionary specialization of diatoms from phago-mixotrophs to photoautotrophs.</title>
        <authorList>
            <person name="Ban H."/>
            <person name="Sato S."/>
            <person name="Yoshikawa S."/>
            <person name="Yamada K."/>
            <person name="Nakamura Y."/>
            <person name="Ichinomiya M."/>
            <person name="Sato N."/>
            <person name="Blanc-Mathieu R."/>
            <person name="Endo H."/>
            <person name="Kuwata A."/>
            <person name="Ogata H."/>
        </authorList>
    </citation>
    <scope>NUCLEOTIDE SEQUENCE [LARGE SCALE GENOMIC DNA]</scope>
    <source>
        <strain evidence="9">NIES 3700</strain>
    </source>
</reference>
<comment type="catalytic activity">
    <reaction evidence="5">
        <text>DNA(n) + a 2'-deoxyribonucleoside 5'-triphosphate = DNA(n+1) + diphosphate</text>
        <dbReference type="Rhea" id="RHEA:22508"/>
        <dbReference type="Rhea" id="RHEA-COMP:17339"/>
        <dbReference type="Rhea" id="RHEA-COMP:17340"/>
        <dbReference type="ChEBI" id="CHEBI:33019"/>
        <dbReference type="ChEBI" id="CHEBI:61560"/>
        <dbReference type="ChEBI" id="CHEBI:173112"/>
        <dbReference type="EC" id="2.7.7.7"/>
    </reaction>
</comment>
<dbReference type="SMART" id="SM00482">
    <property type="entry name" value="POLAc"/>
    <property type="match status" value="1"/>
</dbReference>
<evidence type="ECO:0000256" key="1">
    <source>
        <dbReference type="ARBA" id="ARBA00012417"/>
    </source>
</evidence>
<dbReference type="InterPro" id="IPR036397">
    <property type="entry name" value="RNaseH_sf"/>
</dbReference>
<evidence type="ECO:0000313" key="8">
    <source>
        <dbReference type="EMBL" id="GMI16231.1"/>
    </source>
</evidence>
<dbReference type="OrthoDB" id="275278at2759"/>
<dbReference type="Proteomes" id="UP001165122">
    <property type="component" value="Unassembled WGS sequence"/>
</dbReference>
<dbReference type="GO" id="GO:0006302">
    <property type="term" value="P:double-strand break repair"/>
    <property type="evidence" value="ECO:0007669"/>
    <property type="project" value="TreeGrafter"/>
</dbReference>
<dbReference type="InterPro" id="IPR019760">
    <property type="entry name" value="DNA-dir_DNA_pol_A_CS"/>
</dbReference>
<feature type="compositionally biased region" description="Basic residues" evidence="6">
    <location>
        <begin position="172"/>
        <end position="195"/>
    </location>
</feature>
<dbReference type="PRINTS" id="PR00868">
    <property type="entry name" value="DNAPOLI"/>
</dbReference>
<keyword evidence="9" id="KW-1185">Reference proteome</keyword>
<dbReference type="Gene3D" id="3.30.70.370">
    <property type="match status" value="1"/>
</dbReference>
<dbReference type="EC" id="2.7.7.7" evidence="1"/>
<evidence type="ECO:0000256" key="3">
    <source>
        <dbReference type="ARBA" id="ARBA00022695"/>
    </source>
</evidence>
<dbReference type="AlphaFoldDB" id="A0A9W7FQH7"/>
<evidence type="ECO:0000256" key="2">
    <source>
        <dbReference type="ARBA" id="ARBA00022679"/>
    </source>
</evidence>
<dbReference type="InterPro" id="IPR001098">
    <property type="entry name" value="DNA-dir_DNA_pol_A_palm_dom"/>
</dbReference>
<dbReference type="SUPFAM" id="SSF56672">
    <property type="entry name" value="DNA/RNA polymerases"/>
    <property type="match status" value="1"/>
</dbReference>
<evidence type="ECO:0000259" key="7">
    <source>
        <dbReference type="SMART" id="SM00482"/>
    </source>
</evidence>
<protein>
    <recommendedName>
        <fullName evidence="1">DNA-directed DNA polymerase</fullName>
        <ecNumber evidence="1">2.7.7.7</ecNumber>
    </recommendedName>
</protein>
<dbReference type="InterPro" id="IPR043502">
    <property type="entry name" value="DNA/RNA_pol_sf"/>
</dbReference>
<feature type="compositionally biased region" description="Pro residues" evidence="6">
    <location>
        <begin position="119"/>
        <end position="138"/>
    </location>
</feature>
<feature type="compositionally biased region" description="Basic and acidic residues" evidence="6">
    <location>
        <begin position="102"/>
        <end position="112"/>
    </location>
</feature>
<dbReference type="Gene3D" id="1.20.1060.10">
    <property type="entry name" value="Taq DNA Polymerase, Chain T, domain 4"/>
    <property type="match status" value="1"/>
</dbReference>
<dbReference type="GO" id="GO:0003677">
    <property type="term" value="F:DNA binding"/>
    <property type="evidence" value="ECO:0007669"/>
    <property type="project" value="InterPro"/>
</dbReference>
<accession>A0A9W7FQH7</accession>
<dbReference type="Gene3D" id="1.10.150.20">
    <property type="entry name" value="5' to 3' exonuclease, C-terminal subdomain"/>
    <property type="match status" value="1"/>
</dbReference>
<keyword evidence="2" id="KW-0808">Transferase</keyword>
<evidence type="ECO:0000256" key="5">
    <source>
        <dbReference type="ARBA" id="ARBA00049244"/>
    </source>
</evidence>
<evidence type="ECO:0000256" key="4">
    <source>
        <dbReference type="ARBA" id="ARBA00022932"/>
    </source>
</evidence>
<organism evidence="8 9">
    <name type="scientific">Triparma laevis f. longispina</name>
    <dbReference type="NCBI Taxonomy" id="1714387"/>
    <lineage>
        <taxon>Eukaryota</taxon>
        <taxon>Sar</taxon>
        <taxon>Stramenopiles</taxon>
        <taxon>Ochrophyta</taxon>
        <taxon>Bolidophyceae</taxon>
        <taxon>Parmales</taxon>
        <taxon>Triparmaceae</taxon>
        <taxon>Triparma</taxon>
    </lineage>
</organism>
<dbReference type="Pfam" id="PF00476">
    <property type="entry name" value="DNA_pol_A"/>
    <property type="match status" value="1"/>
</dbReference>
<evidence type="ECO:0000313" key="9">
    <source>
        <dbReference type="Proteomes" id="UP001165122"/>
    </source>
</evidence>
<dbReference type="PANTHER" id="PTHR10133">
    <property type="entry name" value="DNA POLYMERASE I"/>
    <property type="match status" value="1"/>
</dbReference>
<gene>
    <name evidence="8" type="ORF">TrLO_g2387</name>
</gene>
<dbReference type="PANTHER" id="PTHR10133:SF62">
    <property type="entry name" value="DNA POLYMERASE THETA"/>
    <property type="match status" value="1"/>
</dbReference>
<feature type="domain" description="DNA-directed DNA polymerase family A palm" evidence="7">
    <location>
        <begin position="656"/>
        <end position="873"/>
    </location>
</feature>
<dbReference type="EMBL" id="BRXW01000247">
    <property type="protein sequence ID" value="GMI16231.1"/>
    <property type="molecule type" value="Genomic_DNA"/>
</dbReference>
<dbReference type="FunFam" id="1.10.150.20:FF:000070">
    <property type="entry name" value="DNA polymerase I, putative"/>
    <property type="match status" value="1"/>
</dbReference>